<keyword evidence="2" id="KW-0285">Flavoprotein</keyword>
<feature type="domain" description="Amine oxidase" evidence="8">
    <location>
        <begin position="76"/>
        <end position="573"/>
    </location>
</feature>
<dbReference type="AlphaFoldDB" id="A0A6G0XRI3"/>
<dbReference type="PANTHER" id="PTHR46091:SF3">
    <property type="entry name" value="AMINE OXIDASE DOMAIN-CONTAINING PROTEIN"/>
    <property type="match status" value="1"/>
</dbReference>
<keyword evidence="3" id="KW-0732">Signal</keyword>
<evidence type="ECO:0000256" key="5">
    <source>
        <dbReference type="ARBA" id="ARBA00022857"/>
    </source>
</evidence>
<dbReference type="EMBL" id="VJMJ01000022">
    <property type="protein sequence ID" value="KAF0743049.1"/>
    <property type="molecule type" value="Genomic_DNA"/>
</dbReference>
<dbReference type="Pfam" id="PF01593">
    <property type="entry name" value="Amino_oxidase"/>
    <property type="match status" value="1"/>
</dbReference>
<dbReference type="InterPro" id="IPR052206">
    <property type="entry name" value="Retinol_saturase"/>
</dbReference>
<dbReference type="SUPFAM" id="SSF51905">
    <property type="entry name" value="FAD/NAD(P)-binding domain"/>
    <property type="match status" value="1"/>
</dbReference>
<evidence type="ECO:0000256" key="1">
    <source>
        <dbReference type="ARBA" id="ARBA00005855"/>
    </source>
</evidence>
<keyword evidence="7" id="KW-0472">Membrane</keyword>
<dbReference type="GO" id="GO:0016491">
    <property type="term" value="F:oxidoreductase activity"/>
    <property type="evidence" value="ECO:0007669"/>
    <property type="project" value="InterPro"/>
</dbReference>
<sequence length="589" mass="65115">MKLYTDQKTLYAAAAATAVAAISLLALYSKPKKVLRLTASVDVTLTDEELIKQGFAAKRIPQDIDVIVIGSGLSALSVAATLAKEGKRVLVLEQHDVAGGNTHTFEEKGYEFDTGFHYIGGHLDNKTYPTRKVFDYLSNGRVEFQRLGDVVDVAVTEDENGKRDEVHFLADHVPFKEYLKKRFPDEHKAIDKYFETVRIANRSSGIYFGLQMCPTWARGLYRWWNASKFEYMRKTVLEVVSSITSNKELIGILNYSWGDFGDPPSRAAFYLNAAILSHYRGGAYYAIGGPSVITKTIVRTIEELGGKVLVRAPVSSILVNDSGAAIGVNVKGKDIFAKTIISSIGAPQTYSKLIPDSHRHLVAAQIQELANPDLQSCCSLMSLFIGFKGDAKELGLPTYNVWKFPSWDHETNFEVNKKSPEAPFCALFMSFSSAKDPTYATRYPGKQVGLVVAPSFFELVEKFKDGRVKYRGDEYEKMKEAWKERLIAAFLKEFPKVSRDSIEVAEIGTAITNDYYLGTHRGAIYGLAHTPARYASNVVNPRTPIANLYLTGQDILSCGIVGAAYSGLMTAAIVDSSVLTKLSKIVSRS</sequence>
<proteinExistence type="inferred from homology"/>
<evidence type="ECO:0000256" key="6">
    <source>
        <dbReference type="ARBA" id="ARBA00023027"/>
    </source>
</evidence>
<comment type="similarity">
    <text evidence="1">Belongs to the carotenoid/retinoid oxidoreductase family. CrtISO subfamily.</text>
</comment>
<gene>
    <name evidence="9" type="ORF">Ae201684_002108</name>
</gene>
<protein>
    <recommendedName>
        <fullName evidence="8">Amine oxidase domain-containing protein</fullName>
    </recommendedName>
</protein>
<feature type="transmembrane region" description="Helical" evidence="7">
    <location>
        <begin position="9"/>
        <end position="28"/>
    </location>
</feature>
<keyword evidence="10" id="KW-1185">Reference proteome</keyword>
<keyword evidence="7" id="KW-1133">Transmembrane helix</keyword>
<dbReference type="InterPro" id="IPR036188">
    <property type="entry name" value="FAD/NAD-bd_sf"/>
</dbReference>
<dbReference type="PANTHER" id="PTHR46091">
    <property type="entry name" value="BLR7054 PROTEIN"/>
    <property type="match status" value="1"/>
</dbReference>
<evidence type="ECO:0000256" key="7">
    <source>
        <dbReference type="SAM" id="Phobius"/>
    </source>
</evidence>
<dbReference type="VEuPathDB" id="FungiDB:AeMF1_003671"/>
<dbReference type="InterPro" id="IPR002937">
    <property type="entry name" value="Amino_oxidase"/>
</dbReference>
<evidence type="ECO:0000256" key="2">
    <source>
        <dbReference type="ARBA" id="ARBA00022630"/>
    </source>
</evidence>
<evidence type="ECO:0000259" key="8">
    <source>
        <dbReference type="Pfam" id="PF01593"/>
    </source>
</evidence>
<reference evidence="9 10" key="1">
    <citation type="submission" date="2019-07" db="EMBL/GenBank/DDBJ databases">
        <title>Genomics analysis of Aphanomyces spp. identifies a new class of oomycete effector associated with host adaptation.</title>
        <authorList>
            <person name="Gaulin E."/>
        </authorList>
    </citation>
    <scope>NUCLEOTIDE SEQUENCE [LARGE SCALE GENOMIC DNA]</scope>
    <source>
        <strain evidence="9 10">ATCC 201684</strain>
    </source>
</reference>
<accession>A0A6G0XRI3</accession>
<dbReference type="Proteomes" id="UP000481153">
    <property type="component" value="Unassembled WGS sequence"/>
</dbReference>
<keyword evidence="4" id="KW-0274">FAD</keyword>
<organism evidence="9 10">
    <name type="scientific">Aphanomyces euteiches</name>
    <dbReference type="NCBI Taxonomy" id="100861"/>
    <lineage>
        <taxon>Eukaryota</taxon>
        <taxon>Sar</taxon>
        <taxon>Stramenopiles</taxon>
        <taxon>Oomycota</taxon>
        <taxon>Saprolegniomycetes</taxon>
        <taxon>Saprolegniales</taxon>
        <taxon>Verrucalvaceae</taxon>
        <taxon>Aphanomyces</taxon>
    </lineage>
</organism>
<evidence type="ECO:0000313" key="9">
    <source>
        <dbReference type="EMBL" id="KAF0743049.1"/>
    </source>
</evidence>
<evidence type="ECO:0000313" key="10">
    <source>
        <dbReference type="Proteomes" id="UP000481153"/>
    </source>
</evidence>
<name>A0A6G0XRI3_9STRA</name>
<keyword evidence="6" id="KW-0520">NAD</keyword>
<dbReference type="Gene3D" id="3.50.50.60">
    <property type="entry name" value="FAD/NAD(P)-binding domain"/>
    <property type="match status" value="2"/>
</dbReference>
<evidence type="ECO:0000256" key="3">
    <source>
        <dbReference type="ARBA" id="ARBA00022729"/>
    </source>
</evidence>
<keyword evidence="5" id="KW-0521">NADP</keyword>
<comment type="caution">
    <text evidence="9">The sequence shown here is derived from an EMBL/GenBank/DDBJ whole genome shotgun (WGS) entry which is preliminary data.</text>
</comment>
<keyword evidence="7" id="KW-0812">Transmembrane</keyword>
<evidence type="ECO:0000256" key="4">
    <source>
        <dbReference type="ARBA" id="ARBA00022827"/>
    </source>
</evidence>